<dbReference type="STRING" id="291331.XOO1903"/>
<protein>
    <submittedName>
        <fullName evidence="2">2'-5' RNA ligase</fullName>
    </submittedName>
</protein>
<dbReference type="SUPFAM" id="SSF55144">
    <property type="entry name" value="LigT-like"/>
    <property type="match status" value="1"/>
</dbReference>
<dbReference type="Gene3D" id="3.90.1140.10">
    <property type="entry name" value="Cyclic phosphodiesterase"/>
    <property type="match status" value="1"/>
</dbReference>
<evidence type="ECO:0000256" key="1">
    <source>
        <dbReference type="ARBA" id="ARBA00022801"/>
    </source>
</evidence>
<dbReference type="InterPro" id="IPR009097">
    <property type="entry name" value="Cyclic_Pdiesterase"/>
</dbReference>
<dbReference type="PANTHER" id="PTHR35561:SF1">
    <property type="entry name" value="RNA 2',3'-CYCLIC PHOSPHODIESTERASE"/>
    <property type="match status" value="1"/>
</dbReference>
<dbReference type="InterPro" id="IPR004175">
    <property type="entry name" value="RNA_CPDase"/>
</dbReference>
<dbReference type="KEGG" id="xoo:XOO1903"/>
<evidence type="ECO:0000313" key="2">
    <source>
        <dbReference type="EMBL" id="AAW75157.1"/>
    </source>
</evidence>
<dbReference type="PANTHER" id="PTHR35561">
    <property type="entry name" value="RNA 2',3'-CYCLIC PHOSPHODIESTERASE"/>
    <property type="match status" value="1"/>
</dbReference>
<dbReference type="Pfam" id="PF13563">
    <property type="entry name" value="2_5_RNA_ligase2"/>
    <property type="match status" value="1"/>
</dbReference>
<dbReference type="GO" id="GO:0004113">
    <property type="term" value="F:2',3'-cyclic-nucleotide 3'-phosphodiesterase activity"/>
    <property type="evidence" value="ECO:0007669"/>
    <property type="project" value="InterPro"/>
</dbReference>
<dbReference type="Proteomes" id="UP000006735">
    <property type="component" value="Chromosome"/>
</dbReference>
<dbReference type="GO" id="GO:0008664">
    <property type="term" value="F:RNA 2',3'-cyclic 3'-phosphodiesterase activity"/>
    <property type="evidence" value="ECO:0007669"/>
    <property type="project" value="InterPro"/>
</dbReference>
<keyword evidence="2" id="KW-0436">Ligase</keyword>
<reference evidence="2 3" key="1">
    <citation type="journal article" date="2005" name="Nucleic Acids Res.">
        <title>The genome sequence of Xanthomonas oryzae pathovar oryzae KACC10331, the bacterial blight pathogen of rice.</title>
        <authorList>
            <person name="Lee B.M."/>
            <person name="Park Y.J."/>
            <person name="Park D.S."/>
            <person name="Kang H.W."/>
            <person name="Kim J.G."/>
            <person name="Song E.S."/>
            <person name="Park I.C."/>
            <person name="Yoon U.H."/>
            <person name="Hahn J.H."/>
            <person name="Koo B.S."/>
            <person name="Lee G.B."/>
            <person name="Kim H."/>
            <person name="Park H.S."/>
            <person name="Yoon K.O."/>
            <person name="Kim J.H."/>
            <person name="Jung C.H."/>
            <person name="Koh N.H."/>
            <person name="Seo J.S."/>
            <person name="Go S.J."/>
        </authorList>
    </citation>
    <scope>NUCLEOTIDE SEQUENCE [LARGE SCALE GENOMIC DNA]</scope>
    <source>
        <strain evidence="3">KACC10331 / KXO85</strain>
    </source>
</reference>
<keyword evidence="3" id="KW-1185">Reference proteome</keyword>
<organism evidence="2 3">
    <name type="scientific">Xanthomonas oryzae pv. oryzae (strain KACC10331 / KXO85)</name>
    <dbReference type="NCBI Taxonomy" id="291331"/>
    <lineage>
        <taxon>Bacteria</taxon>
        <taxon>Pseudomonadati</taxon>
        <taxon>Pseudomonadota</taxon>
        <taxon>Gammaproteobacteria</taxon>
        <taxon>Lysobacterales</taxon>
        <taxon>Lysobacteraceae</taxon>
        <taxon>Xanthomonas</taxon>
    </lineage>
</organism>
<dbReference type="GO" id="GO:0016874">
    <property type="term" value="F:ligase activity"/>
    <property type="evidence" value="ECO:0007669"/>
    <property type="project" value="UniProtKB-KW"/>
</dbReference>
<dbReference type="NCBIfam" id="TIGR02258">
    <property type="entry name" value="2_5_ligase"/>
    <property type="match status" value="1"/>
</dbReference>
<gene>
    <name evidence="2" type="primary">LigT</name>
    <name evidence="2" type="ordered locus">XOO1903</name>
</gene>
<dbReference type="HOGENOM" id="CLU_081251_2_0_6"/>
<evidence type="ECO:0000313" key="3">
    <source>
        <dbReference type="Proteomes" id="UP000006735"/>
    </source>
</evidence>
<dbReference type="EMBL" id="AE013598">
    <property type="protein sequence ID" value="AAW75157.1"/>
    <property type="molecule type" value="Genomic_DNA"/>
</dbReference>
<keyword evidence="1" id="KW-0378">Hydrolase</keyword>
<proteinExistence type="predicted"/>
<sequence length="247" mass="27574">MQQPQFHAWQQVLRRRRPRRRIRHMAGLLVSAAILKQARVAWSWHPPMKQQFLYLSSAQAQLSLGLGDEKTTERLFFAVMADAPTAEQAARIADSLLQGGHAEGKPLARERLHVTLHHLGDYAGGLPPSLVSRATQAAARVAMDAFAVEFDRVGTFGGRRSQLPCVLRGEEQVRGLYALQGALGTQLAHVGIAGDAQYTPHMTLLYCNQAVPQRRCDALAWTVRDFALVRSFLGQSRYQIEGRWSLR</sequence>
<accession>Q5H1L4</accession>
<dbReference type="AlphaFoldDB" id="Q5H1L4"/>
<name>Q5H1L4_XANOR</name>